<comment type="caution">
    <text evidence="15">The sequence shown here is derived from an EMBL/GenBank/DDBJ whole genome shotgun (WGS) entry which is preliminary data.</text>
</comment>
<dbReference type="InterPro" id="IPR044524">
    <property type="entry name" value="Isoase_HisA-like"/>
</dbReference>
<dbReference type="InterPro" id="IPR011060">
    <property type="entry name" value="RibuloseP-bd_barrel"/>
</dbReference>
<dbReference type="AlphaFoldDB" id="A0A4R8GLQ3"/>
<keyword evidence="16" id="KW-1185">Reference proteome</keyword>
<dbReference type="InterPro" id="IPR006063">
    <property type="entry name" value="HisA_bact_arch"/>
</dbReference>
<evidence type="ECO:0000313" key="15">
    <source>
        <dbReference type="EMBL" id="TDX46606.1"/>
    </source>
</evidence>
<keyword evidence="10 12" id="KW-0413">Isomerase</keyword>
<evidence type="ECO:0000256" key="11">
    <source>
        <dbReference type="ARBA" id="ARBA00030547"/>
    </source>
</evidence>
<dbReference type="FunFam" id="3.20.20.70:FF:000009">
    <property type="entry name" value="1-(5-phosphoribosyl)-5-[(5-phosphoribosylamino)methylideneamino] imidazole-4-carboxamide isomerase"/>
    <property type="match status" value="1"/>
</dbReference>
<protein>
    <recommendedName>
        <fullName evidence="6 12">1-(5-phosphoribosyl)-5-[(5-phosphoribosylamino)methylideneamino] imidazole-4-carboxamide isomerase</fullName>
        <ecNumber evidence="5 12">5.3.1.16</ecNumber>
    </recommendedName>
    <alternativeName>
        <fullName evidence="11 12">Phosphoribosylformimino-5-aminoimidazole carboxamide ribotide isomerase</fullName>
    </alternativeName>
</protein>
<keyword evidence="7 12" id="KW-0963">Cytoplasm</keyword>
<dbReference type="PANTHER" id="PTHR43090:SF2">
    <property type="entry name" value="1-(5-PHOSPHORIBOSYL)-5-[(5-PHOSPHORIBOSYLAMINO)METHYLIDENEAMINO] IMIDAZOLE-4-CARBOXAMIDE ISOMERASE"/>
    <property type="match status" value="1"/>
</dbReference>
<dbReference type="CDD" id="cd04732">
    <property type="entry name" value="HisA"/>
    <property type="match status" value="1"/>
</dbReference>
<feature type="active site" description="Proton acceptor" evidence="12">
    <location>
        <position position="8"/>
    </location>
</feature>
<dbReference type="Pfam" id="PF00977">
    <property type="entry name" value="His_biosynth"/>
    <property type="match status" value="1"/>
</dbReference>
<dbReference type="InterPro" id="IPR023016">
    <property type="entry name" value="HisA/PriA"/>
</dbReference>
<dbReference type="RefSeq" id="WP_134118681.1">
    <property type="nucleotide sequence ID" value="NZ_SOEG01000039.1"/>
</dbReference>
<dbReference type="NCBIfam" id="NF010112">
    <property type="entry name" value="PRK13585.1"/>
    <property type="match status" value="1"/>
</dbReference>
<comment type="subcellular location">
    <subcellularLocation>
        <location evidence="2 12 14">Cytoplasm</location>
    </subcellularLocation>
</comment>
<dbReference type="PANTHER" id="PTHR43090">
    <property type="entry name" value="1-(5-PHOSPHORIBOSYL)-5-[(5-PHOSPHORIBOSYLAMINO)METHYLIDENEAMINO] IMIDAZOLE-4-CARBOXAMIDE ISOMERASE"/>
    <property type="match status" value="1"/>
</dbReference>
<dbReference type="EC" id="5.3.1.16" evidence="5 12"/>
<dbReference type="Gene3D" id="3.20.20.70">
    <property type="entry name" value="Aldolase class I"/>
    <property type="match status" value="1"/>
</dbReference>
<dbReference type="NCBIfam" id="TIGR00007">
    <property type="entry name" value="1-(5-phosphoribosyl)-5-[(5-phosphoribosylamino)methylideneamino]imidazole-4-carboxamide isomerase"/>
    <property type="match status" value="1"/>
</dbReference>
<proteinExistence type="inferred from homology"/>
<dbReference type="GO" id="GO:0000162">
    <property type="term" value="P:L-tryptophan biosynthetic process"/>
    <property type="evidence" value="ECO:0007669"/>
    <property type="project" value="TreeGrafter"/>
</dbReference>
<accession>A0A4R8GLQ3</accession>
<evidence type="ECO:0000256" key="8">
    <source>
        <dbReference type="ARBA" id="ARBA00022605"/>
    </source>
</evidence>
<dbReference type="GO" id="GO:0005737">
    <property type="term" value="C:cytoplasm"/>
    <property type="evidence" value="ECO:0007669"/>
    <property type="project" value="UniProtKB-SubCell"/>
</dbReference>
<dbReference type="HAMAP" id="MF_01014">
    <property type="entry name" value="HisA"/>
    <property type="match status" value="1"/>
</dbReference>
<feature type="active site" description="Proton donor" evidence="12">
    <location>
        <position position="129"/>
    </location>
</feature>
<evidence type="ECO:0000256" key="12">
    <source>
        <dbReference type="HAMAP-Rule" id="MF_01014"/>
    </source>
</evidence>
<sequence>MEVIPAIDIRNGNCVRLYKGDFDQETVYGDPIEMARLWASKGASRLHIVDLDGALDGKPTNLELISKIVEEIEIPVQVGGGIRTMGIIRNYLEVGVDRVIIGTAAIENPELVVEGIKEFGSDRIVVGIDAKNNYVATEGWLETSDTTIVDLGKAMKTKGVEWVVFTDISKDGTLTGPNIDSTQNLAKETGLKVIASGGVSKIEDIKNLKAVEEDGIVGVITGKAIYTDSLDLEEAIELANS</sequence>
<evidence type="ECO:0000256" key="6">
    <source>
        <dbReference type="ARBA" id="ARBA00018464"/>
    </source>
</evidence>
<evidence type="ECO:0000256" key="2">
    <source>
        <dbReference type="ARBA" id="ARBA00004496"/>
    </source>
</evidence>
<evidence type="ECO:0000256" key="9">
    <source>
        <dbReference type="ARBA" id="ARBA00023102"/>
    </source>
</evidence>
<evidence type="ECO:0000256" key="7">
    <source>
        <dbReference type="ARBA" id="ARBA00022490"/>
    </source>
</evidence>
<organism evidence="15 16">
    <name type="scientific">Orenia marismortui</name>
    <dbReference type="NCBI Taxonomy" id="46469"/>
    <lineage>
        <taxon>Bacteria</taxon>
        <taxon>Bacillati</taxon>
        <taxon>Bacillota</taxon>
        <taxon>Clostridia</taxon>
        <taxon>Halanaerobiales</taxon>
        <taxon>Halobacteroidaceae</taxon>
        <taxon>Orenia</taxon>
    </lineage>
</organism>
<evidence type="ECO:0000256" key="13">
    <source>
        <dbReference type="RuleBase" id="RU003657"/>
    </source>
</evidence>
<gene>
    <name evidence="12" type="primary">hisA</name>
    <name evidence="15" type="ORF">C7959_13921</name>
</gene>
<dbReference type="GO" id="GO:0003949">
    <property type="term" value="F:1-(5-phosphoribosyl)-5-[(5-phosphoribosylamino)methylideneamino]imidazole-4-carboxamide isomerase activity"/>
    <property type="evidence" value="ECO:0007669"/>
    <property type="project" value="UniProtKB-UniRule"/>
</dbReference>
<dbReference type="InterPro" id="IPR006062">
    <property type="entry name" value="His_biosynth"/>
</dbReference>
<keyword evidence="9 12" id="KW-0368">Histidine biosynthesis</keyword>
<evidence type="ECO:0000256" key="3">
    <source>
        <dbReference type="ARBA" id="ARBA00005133"/>
    </source>
</evidence>
<dbReference type="EMBL" id="SOEG01000039">
    <property type="protein sequence ID" value="TDX46606.1"/>
    <property type="molecule type" value="Genomic_DNA"/>
</dbReference>
<dbReference type="UniPathway" id="UPA00031">
    <property type="reaction ID" value="UER00009"/>
</dbReference>
<name>A0A4R8GLQ3_9FIRM</name>
<comment type="pathway">
    <text evidence="3 12 14">Amino-acid biosynthesis; L-histidine biosynthesis; L-histidine from 5-phospho-alpha-D-ribose 1-diphosphate: step 4/9.</text>
</comment>
<reference evidence="15 16" key="1">
    <citation type="submission" date="2019-03" db="EMBL/GenBank/DDBJ databases">
        <title>Subsurface microbial communities from deep shales in Ohio and West Virginia, USA.</title>
        <authorList>
            <person name="Wrighton K."/>
        </authorList>
    </citation>
    <scope>NUCLEOTIDE SEQUENCE [LARGE SCALE GENOMIC DNA]</scope>
    <source>
        <strain evidence="15 16">MSL 6dP</strain>
    </source>
</reference>
<evidence type="ECO:0000256" key="4">
    <source>
        <dbReference type="ARBA" id="ARBA00009667"/>
    </source>
</evidence>
<evidence type="ECO:0000256" key="1">
    <source>
        <dbReference type="ARBA" id="ARBA00000901"/>
    </source>
</evidence>
<dbReference type="STRING" id="926561.GCA_000379025_01577"/>
<evidence type="ECO:0000256" key="5">
    <source>
        <dbReference type="ARBA" id="ARBA00012550"/>
    </source>
</evidence>
<evidence type="ECO:0000256" key="14">
    <source>
        <dbReference type="RuleBase" id="RU003658"/>
    </source>
</evidence>
<evidence type="ECO:0000313" key="16">
    <source>
        <dbReference type="Proteomes" id="UP000295832"/>
    </source>
</evidence>
<dbReference type="Proteomes" id="UP000295832">
    <property type="component" value="Unassembled WGS sequence"/>
</dbReference>
<comment type="catalytic activity">
    <reaction evidence="1 12 14">
        <text>1-(5-phospho-beta-D-ribosyl)-5-[(5-phospho-beta-D-ribosylamino)methylideneamino]imidazole-4-carboxamide = 5-[(5-phospho-1-deoxy-D-ribulos-1-ylimino)methylamino]-1-(5-phospho-beta-D-ribosyl)imidazole-4-carboxamide</text>
        <dbReference type="Rhea" id="RHEA:15469"/>
        <dbReference type="ChEBI" id="CHEBI:58435"/>
        <dbReference type="ChEBI" id="CHEBI:58525"/>
        <dbReference type="EC" id="5.3.1.16"/>
    </reaction>
</comment>
<evidence type="ECO:0000256" key="10">
    <source>
        <dbReference type="ARBA" id="ARBA00023235"/>
    </source>
</evidence>
<dbReference type="InterPro" id="IPR013785">
    <property type="entry name" value="Aldolase_TIM"/>
</dbReference>
<dbReference type="SUPFAM" id="SSF51366">
    <property type="entry name" value="Ribulose-phoshate binding barrel"/>
    <property type="match status" value="1"/>
</dbReference>
<keyword evidence="8 12" id="KW-0028">Amino-acid biosynthesis</keyword>
<dbReference type="GO" id="GO:0000105">
    <property type="term" value="P:L-histidine biosynthetic process"/>
    <property type="evidence" value="ECO:0007669"/>
    <property type="project" value="UniProtKB-UniRule"/>
</dbReference>
<comment type="similarity">
    <text evidence="4 12 13">Belongs to the HisA/HisF family.</text>
</comment>